<evidence type="ECO:0000256" key="1">
    <source>
        <dbReference type="ARBA" id="ARBA00001964"/>
    </source>
</evidence>
<feature type="compositionally biased region" description="Basic and acidic residues" evidence="6">
    <location>
        <begin position="357"/>
        <end position="370"/>
    </location>
</feature>
<protein>
    <recommendedName>
        <fullName evidence="3">oxoglutarate dehydrogenase (succinyl-transferring)</fullName>
        <ecNumber evidence="3">1.2.4.2</ecNumber>
    </recommendedName>
</protein>
<feature type="domain" description="Transketolase-like pyrimidine-binding" evidence="7">
    <location>
        <begin position="147"/>
        <end position="332"/>
    </location>
</feature>
<dbReference type="GO" id="GO:0045252">
    <property type="term" value="C:oxoglutarate dehydrogenase complex"/>
    <property type="evidence" value="ECO:0007669"/>
    <property type="project" value="TreeGrafter"/>
</dbReference>
<gene>
    <name evidence="8" type="primary">sucA_4</name>
    <name evidence="8" type="ORF">NCTC9185_07161</name>
</gene>
<evidence type="ECO:0000256" key="5">
    <source>
        <dbReference type="ARBA" id="ARBA00023052"/>
    </source>
</evidence>
<dbReference type="InterPro" id="IPR029061">
    <property type="entry name" value="THDP-binding"/>
</dbReference>
<evidence type="ECO:0000256" key="4">
    <source>
        <dbReference type="ARBA" id="ARBA00023002"/>
    </source>
</evidence>
<comment type="function">
    <text evidence="2">E1 component of the 2-oxoglutarate dehydrogenase (OGDH) complex which catalyzes the decarboxylation of 2-oxoglutarate, the first step in the conversion of 2-oxoglutarate to succinyl-CoA and CO(2).</text>
</comment>
<dbReference type="Proteomes" id="UP000339249">
    <property type="component" value="Unassembled WGS sequence"/>
</dbReference>
<dbReference type="InterPro" id="IPR011603">
    <property type="entry name" value="2oxoglutarate_DH_E1"/>
</dbReference>
<sequence>MCYRRHGHNEADEPSATQPLMYQKIKKHPTPRKIYADKLEQDKVSTLEDATEQVNLYRDALDAGECVVEEWRPMNLHSFTWSPYLNHEWDESYPSKVEMKRLQELAKRISTVLKALKCSLASQNLRRSSGDGGRREAVLTGARRKTWPTRRWLMKAFRFVCPARTPVAVPSSHRHSVIHNQVNGSTYIPLQHVHNGQEHFKVWDSVLSEEAVLAFEYGYATAEPRTLTIWEAQFGDFANGAQVVIDQFISSGEQKWGRMCGLVMLLPHGYEGQGPEHSSARLERYLQLCAEQNMQVCVPSTPAQVYHMLRRQALRGMRRPLVVMSPKSLLRHPLGGFQPRRAGKRHLPAGYRRSGRSRPESREARGTVLW</sequence>
<dbReference type="GO" id="GO:0005829">
    <property type="term" value="C:cytosol"/>
    <property type="evidence" value="ECO:0007669"/>
    <property type="project" value="TreeGrafter"/>
</dbReference>
<proteinExistence type="predicted"/>
<evidence type="ECO:0000259" key="7">
    <source>
        <dbReference type="SMART" id="SM00861"/>
    </source>
</evidence>
<dbReference type="GO" id="GO:0030976">
    <property type="term" value="F:thiamine pyrophosphate binding"/>
    <property type="evidence" value="ECO:0007669"/>
    <property type="project" value="InterPro"/>
</dbReference>
<dbReference type="SMART" id="SM00861">
    <property type="entry name" value="Transket_pyr"/>
    <property type="match status" value="1"/>
</dbReference>
<dbReference type="SUPFAM" id="SSF52518">
    <property type="entry name" value="Thiamin diphosphate-binding fold (THDP-binding)"/>
    <property type="match status" value="2"/>
</dbReference>
<dbReference type="Gene3D" id="3.40.50.12470">
    <property type="match status" value="1"/>
</dbReference>
<evidence type="ECO:0000256" key="2">
    <source>
        <dbReference type="ARBA" id="ARBA00003906"/>
    </source>
</evidence>
<organism evidence="8 9">
    <name type="scientific">Raoultella terrigena</name>
    <name type="common">Klebsiella terrigena</name>
    <dbReference type="NCBI Taxonomy" id="577"/>
    <lineage>
        <taxon>Bacteria</taxon>
        <taxon>Pseudomonadati</taxon>
        <taxon>Pseudomonadota</taxon>
        <taxon>Gammaproteobacteria</taxon>
        <taxon>Enterobacterales</taxon>
        <taxon>Enterobacteriaceae</taxon>
        <taxon>Klebsiella/Raoultella group</taxon>
        <taxon>Raoultella</taxon>
    </lineage>
</organism>
<feature type="region of interest" description="Disordered" evidence="6">
    <location>
        <begin position="333"/>
        <end position="370"/>
    </location>
</feature>
<dbReference type="Pfam" id="PF02779">
    <property type="entry name" value="Transket_pyr"/>
    <property type="match status" value="1"/>
</dbReference>
<evidence type="ECO:0000256" key="6">
    <source>
        <dbReference type="SAM" id="MobiDB-lite"/>
    </source>
</evidence>
<accession>A0A4U9DBR1</accession>
<dbReference type="InterPro" id="IPR005475">
    <property type="entry name" value="Transketolase-like_Pyr-bd"/>
</dbReference>
<keyword evidence="5" id="KW-0786">Thiamine pyrophosphate</keyword>
<evidence type="ECO:0000313" key="8">
    <source>
        <dbReference type="EMBL" id="VTN15082.1"/>
    </source>
</evidence>
<dbReference type="GO" id="GO:0004591">
    <property type="term" value="F:oxoglutarate dehydrogenase (succinyl-transferring) activity"/>
    <property type="evidence" value="ECO:0007669"/>
    <property type="project" value="UniProtKB-EC"/>
</dbReference>
<dbReference type="PANTHER" id="PTHR23152:SF4">
    <property type="entry name" value="2-OXOADIPATE DEHYDROGENASE COMPLEX COMPONENT E1"/>
    <property type="match status" value="1"/>
</dbReference>
<dbReference type="Pfam" id="PF00676">
    <property type="entry name" value="E1_dh"/>
    <property type="match status" value="1"/>
</dbReference>
<reference evidence="8 9" key="1">
    <citation type="submission" date="2019-04" db="EMBL/GenBank/DDBJ databases">
        <authorList>
            <consortium name="Pathogen Informatics"/>
        </authorList>
    </citation>
    <scope>NUCLEOTIDE SEQUENCE [LARGE SCALE GENOMIC DNA]</scope>
    <source>
        <strain evidence="8 9">NCTC9185</strain>
    </source>
</reference>
<dbReference type="AlphaFoldDB" id="A0A4U9DBR1"/>
<dbReference type="EC" id="1.2.4.2" evidence="3"/>
<evidence type="ECO:0000256" key="3">
    <source>
        <dbReference type="ARBA" id="ARBA00012280"/>
    </source>
</evidence>
<dbReference type="Gene3D" id="3.40.50.970">
    <property type="match status" value="1"/>
</dbReference>
<dbReference type="PANTHER" id="PTHR23152">
    <property type="entry name" value="2-OXOGLUTARATE DEHYDROGENASE"/>
    <property type="match status" value="1"/>
</dbReference>
<name>A0A4U9DBR1_RAOTE</name>
<keyword evidence="4 8" id="KW-0560">Oxidoreductase</keyword>
<evidence type="ECO:0000313" key="9">
    <source>
        <dbReference type="Proteomes" id="UP000339249"/>
    </source>
</evidence>
<dbReference type="InterPro" id="IPR001017">
    <property type="entry name" value="DH_E1"/>
</dbReference>
<dbReference type="EMBL" id="CABDVU010000001">
    <property type="protein sequence ID" value="VTN15082.1"/>
    <property type="molecule type" value="Genomic_DNA"/>
</dbReference>
<dbReference type="GO" id="GO:0006099">
    <property type="term" value="P:tricarboxylic acid cycle"/>
    <property type="evidence" value="ECO:0007669"/>
    <property type="project" value="TreeGrafter"/>
</dbReference>
<comment type="cofactor">
    <cofactor evidence="1">
        <name>thiamine diphosphate</name>
        <dbReference type="ChEBI" id="CHEBI:58937"/>
    </cofactor>
</comment>